<feature type="compositionally biased region" description="Basic and acidic residues" evidence="1">
    <location>
        <begin position="160"/>
        <end position="169"/>
    </location>
</feature>
<comment type="caution">
    <text evidence="2">The sequence shown here is derived from an EMBL/GenBank/DDBJ whole genome shotgun (WGS) entry which is preliminary data.</text>
</comment>
<gene>
    <name evidence="2" type="ORF">OEA41_002899</name>
</gene>
<dbReference type="AlphaFoldDB" id="A0AAE0DIU9"/>
<evidence type="ECO:0000256" key="1">
    <source>
        <dbReference type="SAM" id="MobiDB-lite"/>
    </source>
</evidence>
<feature type="region of interest" description="Disordered" evidence="1">
    <location>
        <begin position="53"/>
        <end position="187"/>
    </location>
</feature>
<organism evidence="2 3">
    <name type="scientific">Lepraria neglecta</name>
    <dbReference type="NCBI Taxonomy" id="209136"/>
    <lineage>
        <taxon>Eukaryota</taxon>
        <taxon>Fungi</taxon>
        <taxon>Dikarya</taxon>
        <taxon>Ascomycota</taxon>
        <taxon>Pezizomycotina</taxon>
        <taxon>Lecanoromycetes</taxon>
        <taxon>OSLEUM clade</taxon>
        <taxon>Lecanoromycetidae</taxon>
        <taxon>Lecanorales</taxon>
        <taxon>Lecanorineae</taxon>
        <taxon>Stereocaulaceae</taxon>
        <taxon>Lepraria</taxon>
    </lineage>
</organism>
<dbReference type="EMBL" id="JASNWA010000008">
    <property type="protein sequence ID" value="KAK3170815.1"/>
    <property type="molecule type" value="Genomic_DNA"/>
</dbReference>
<keyword evidence="3" id="KW-1185">Reference proteome</keyword>
<evidence type="ECO:0000313" key="2">
    <source>
        <dbReference type="EMBL" id="KAK3170815.1"/>
    </source>
</evidence>
<feature type="compositionally biased region" description="Acidic residues" evidence="1">
    <location>
        <begin position="118"/>
        <end position="150"/>
    </location>
</feature>
<reference evidence="2" key="1">
    <citation type="submission" date="2022-11" db="EMBL/GenBank/DDBJ databases">
        <title>Chromosomal genome sequence assembly and mating type (MAT) locus characterization of the leprose asexual lichenized fungus Lepraria neglecta (Nyl.) Erichsen.</title>
        <authorList>
            <person name="Allen J.L."/>
            <person name="Pfeffer B."/>
        </authorList>
    </citation>
    <scope>NUCLEOTIDE SEQUENCE</scope>
    <source>
        <strain evidence="2">Allen 5258</strain>
    </source>
</reference>
<feature type="compositionally biased region" description="Polar residues" evidence="1">
    <location>
        <begin position="74"/>
        <end position="99"/>
    </location>
</feature>
<name>A0AAE0DIU9_9LECA</name>
<accession>A0AAE0DIU9</accession>
<protein>
    <submittedName>
        <fullName evidence="2">Uncharacterized protein</fullName>
    </submittedName>
</protein>
<evidence type="ECO:0000313" key="3">
    <source>
        <dbReference type="Proteomes" id="UP001276659"/>
    </source>
</evidence>
<dbReference type="Proteomes" id="UP001276659">
    <property type="component" value="Unassembled WGS sequence"/>
</dbReference>
<proteinExistence type="predicted"/>
<sequence length="260" mass="28554">MPRQYHTLTLFRNQVEHLTDLKKAHLKAQKKALKQQAQAKKVAAIWKKKTFKLSRRSSKANTGTNTPAMGGLSRVNSGINTFITNGLSRRSTEANTGANTPAMGGLSRRSSGFVSGNEDNEEDDDTDDDEPDEDEDEDEDEEDVADEEDTLGGLTQLSRKSSEVRHENEFPLQHSTTVLNGRPFAPRPALTPLSNQYISLTTPHTSSLPQRPHPAVLLSAMPSANSASQAFVDEAPSQMGRTTVEVQLVTVVYLRRAVRG</sequence>